<evidence type="ECO:0000256" key="2">
    <source>
        <dbReference type="ARBA" id="ARBA00022692"/>
    </source>
</evidence>
<dbReference type="PANTHER" id="PTHR37422:SF13">
    <property type="entry name" value="LIPOPOLYSACCHARIDE BIOSYNTHESIS PROTEIN PA4999-RELATED"/>
    <property type="match status" value="1"/>
</dbReference>
<feature type="transmembrane region" description="Helical" evidence="5">
    <location>
        <begin position="58"/>
        <end position="77"/>
    </location>
</feature>
<feature type="transmembrane region" description="Helical" evidence="5">
    <location>
        <begin position="192"/>
        <end position="209"/>
    </location>
</feature>
<evidence type="ECO:0000256" key="4">
    <source>
        <dbReference type="ARBA" id="ARBA00023136"/>
    </source>
</evidence>
<feature type="transmembrane region" description="Helical" evidence="5">
    <location>
        <begin position="20"/>
        <end position="46"/>
    </location>
</feature>
<organism evidence="7 8">
    <name type="scientific">Mucilaginibacter jinjuensis</name>
    <dbReference type="NCBI Taxonomy" id="1176721"/>
    <lineage>
        <taxon>Bacteria</taxon>
        <taxon>Pseudomonadati</taxon>
        <taxon>Bacteroidota</taxon>
        <taxon>Sphingobacteriia</taxon>
        <taxon>Sphingobacteriales</taxon>
        <taxon>Sphingobacteriaceae</taxon>
        <taxon>Mucilaginibacter</taxon>
    </lineage>
</organism>
<dbReference type="InterPro" id="IPR051533">
    <property type="entry name" value="WaaL-like"/>
</dbReference>
<keyword evidence="2 5" id="KW-0812">Transmembrane</keyword>
<keyword evidence="8" id="KW-1185">Reference proteome</keyword>
<dbReference type="PROSITE" id="PS51257">
    <property type="entry name" value="PROKAR_LIPOPROTEIN"/>
    <property type="match status" value="1"/>
</dbReference>
<evidence type="ECO:0000313" key="8">
    <source>
        <dbReference type="Proteomes" id="UP001216139"/>
    </source>
</evidence>
<dbReference type="PANTHER" id="PTHR37422">
    <property type="entry name" value="TEICHURONIC ACID BIOSYNTHESIS PROTEIN TUAE"/>
    <property type="match status" value="1"/>
</dbReference>
<protein>
    <submittedName>
        <fullName evidence="7">O-antigen ligase family protein</fullName>
    </submittedName>
</protein>
<feature type="transmembrane region" description="Helical" evidence="5">
    <location>
        <begin position="239"/>
        <end position="259"/>
    </location>
</feature>
<name>A0ABY7TFT0_9SPHI</name>
<feature type="transmembrane region" description="Helical" evidence="5">
    <location>
        <begin position="394"/>
        <end position="411"/>
    </location>
</feature>
<dbReference type="InterPro" id="IPR007016">
    <property type="entry name" value="O-antigen_ligase-rel_domated"/>
</dbReference>
<feature type="transmembrane region" description="Helical" evidence="5">
    <location>
        <begin position="369"/>
        <end position="388"/>
    </location>
</feature>
<dbReference type="Proteomes" id="UP001216139">
    <property type="component" value="Chromosome"/>
</dbReference>
<evidence type="ECO:0000313" key="7">
    <source>
        <dbReference type="EMBL" id="WCT14588.1"/>
    </source>
</evidence>
<feature type="domain" description="O-antigen ligase-related" evidence="6">
    <location>
        <begin position="203"/>
        <end position="353"/>
    </location>
</feature>
<sequence>MKKLWLIKDTVTNQVTYFHILLFFACLPLDRFFSELIFVSLVIHTLINLKKADLKRVYEPRVLIVQAVFFVTLFSTTYTTNFKRAVDDWAMQAHILFIPMVFAIHQPLITKYKKQLLSCFAWSCVLVVMGLFAVVLTTIRHFHLPLSFVYTTSFINHNFSKPVGIHATFFSILVVAATVILFQDILAEKKKLFKLVSIVGMGVLFAGLIQLSSKSAIISLVIVAYIFVPLYLFEGRKRFILLGASLAVTLLATIVVLRYDSLKTRLFSDLESDVDMSHITVVTDSRLDRWKATMHTVKAKPIFGFGTGMEKEEMEQTYFYNKLYHSFIHQLNAHNEFLSLLIKSGCIGLAVYLFTLGYSLALSIRNKDLLLTTCVALMISTSIAENALDANKGIFFYSAFFSLLLLSANSVSKSINNAEKIAVKATLAPVSTC</sequence>
<feature type="transmembrane region" description="Helical" evidence="5">
    <location>
        <begin position="215"/>
        <end position="232"/>
    </location>
</feature>
<feature type="transmembrane region" description="Helical" evidence="5">
    <location>
        <begin position="120"/>
        <end position="143"/>
    </location>
</feature>
<evidence type="ECO:0000256" key="1">
    <source>
        <dbReference type="ARBA" id="ARBA00004141"/>
    </source>
</evidence>
<dbReference type="Pfam" id="PF04932">
    <property type="entry name" value="Wzy_C"/>
    <property type="match status" value="1"/>
</dbReference>
<evidence type="ECO:0000256" key="3">
    <source>
        <dbReference type="ARBA" id="ARBA00022989"/>
    </source>
</evidence>
<reference evidence="7 8" key="1">
    <citation type="submission" date="2023-02" db="EMBL/GenBank/DDBJ databases">
        <title>Genome sequence of Mucilaginibacter jinjuensis strain KACC 16571.</title>
        <authorList>
            <person name="Kim S."/>
            <person name="Heo J."/>
            <person name="Kwon S.-W."/>
        </authorList>
    </citation>
    <scope>NUCLEOTIDE SEQUENCE [LARGE SCALE GENOMIC DNA]</scope>
    <source>
        <strain evidence="7 8">KACC 16571</strain>
    </source>
</reference>
<dbReference type="GO" id="GO:0016874">
    <property type="term" value="F:ligase activity"/>
    <property type="evidence" value="ECO:0007669"/>
    <property type="project" value="UniProtKB-KW"/>
</dbReference>
<dbReference type="EMBL" id="CP117167">
    <property type="protein sequence ID" value="WCT14588.1"/>
    <property type="molecule type" value="Genomic_DNA"/>
</dbReference>
<keyword evidence="3 5" id="KW-1133">Transmembrane helix</keyword>
<dbReference type="RefSeq" id="WP_273633084.1">
    <property type="nucleotide sequence ID" value="NZ_CP117167.1"/>
</dbReference>
<evidence type="ECO:0000259" key="6">
    <source>
        <dbReference type="Pfam" id="PF04932"/>
    </source>
</evidence>
<comment type="subcellular location">
    <subcellularLocation>
        <location evidence="1">Membrane</location>
        <topology evidence="1">Multi-pass membrane protein</topology>
    </subcellularLocation>
</comment>
<proteinExistence type="predicted"/>
<feature type="transmembrane region" description="Helical" evidence="5">
    <location>
        <begin position="89"/>
        <end position="108"/>
    </location>
</feature>
<accession>A0ABY7TFT0</accession>
<feature type="transmembrane region" description="Helical" evidence="5">
    <location>
        <begin position="163"/>
        <end position="185"/>
    </location>
</feature>
<keyword evidence="7" id="KW-0436">Ligase</keyword>
<gene>
    <name evidence="7" type="ORF">PQO05_11645</name>
</gene>
<evidence type="ECO:0000256" key="5">
    <source>
        <dbReference type="SAM" id="Phobius"/>
    </source>
</evidence>
<keyword evidence="4 5" id="KW-0472">Membrane</keyword>
<feature type="transmembrane region" description="Helical" evidence="5">
    <location>
        <begin position="340"/>
        <end position="362"/>
    </location>
</feature>